<sequence>MKVAMVSTYPPRPCGIGVFAADLHAAARAADPALELEVVAIDQDLGGDVDPTDALDRPEVRWHLRQHDRRDYDRVARELAASDVDVVLVEHEFGIFGGTAGDHLVTLLAGVGRPVVLTLHTVLTHPSPAQASALRRVCALATLVTVFTETARRMVVTSGAVPSGRIRVVPHGVPALVVAHEAARAAAASASADVSDDLSLHVLRGRTVLSTFGLISSGKGIELAIEALAQVVPTHPEVLYLVAGQTHPEVVRHEGEVYREGLQRLVAELGLGDHVHFLDRFLTVEELSVLLASTDLYLTPYRSREQIVSGALTFAVAAGCPVVSTPYLYAEDLLASGAGRLVPFADPTAMAGAITDLLDHPEALAEARAEAVRVGSTLGWEQVARTTIDVLSEATAVPPVEWVPRQVLRLAQLDRLCDDVGIVQHADGVTPRWSSGYCTDDVARMVLVGLGLASRPEQRPEPVRMVGSGLAFLAYALEPGRAGLRNFMGHDRGWLDEPHQGDHVGRAAWALGAVVAAQPAAGDAKPALRELEALEPSLGAALSPRTVAYTLLGLARPEPGLLPASLTALLRTLATRLTESLDRYAGPRWPWFETYLTYDNARLPQALLAAGQRLGDDALVRRGLESLDWYAAQCGLGTSTVRLIGNRWRQQPDGSPAAGGPGDDEGDGDEQPLDAAALVEACVEAYTVTGSPRYRTWAWAAWSWFFGANRLGVSLYDPASGGCADGLTEDGVNENQGAESTLAVWQAALALDHAGLLRLSVTD</sequence>
<dbReference type="InterPro" id="IPR001296">
    <property type="entry name" value="Glyco_trans_1"/>
</dbReference>
<dbReference type="Pfam" id="PF13439">
    <property type="entry name" value="Glyco_transf_4"/>
    <property type="match status" value="1"/>
</dbReference>
<evidence type="ECO:0000313" key="7">
    <source>
        <dbReference type="Proteomes" id="UP000565572"/>
    </source>
</evidence>
<dbReference type="Proteomes" id="UP000565572">
    <property type="component" value="Unassembled WGS sequence"/>
</dbReference>
<protein>
    <submittedName>
        <fullName evidence="6">Glycosyltransferase involved in cell wall biosynthesis</fullName>
    </submittedName>
</protein>
<dbReference type="SUPFAM" id="SSF48208">
    <property type="entry name" value="Six-hairpin glycosidases"/>
    <property type="match status" value="1"/>
</dbReference>
<feature type="domain" description="Glycosyl transferase family 1" evidence="4">
    <location>
        <begin position="213"/>
        <end position="368"/>
    </location>
</feature>
<proteinExistence type="predicted"/>
<evidence type="ECO:0000259" key="5">
    <source>
        <dbReference type="Pfam" id="PF13439"/>
    </source>
</evidence>
<name>A0A7W5P8B2_9ACTN</name>
<dbReference type="AlphaFoldDB" id="A0A7W5P8B2"/>
<dbReference type="SUPFAM" id="SSF53756">
    <property type="entry name" value="UDP-Glycosyltransferase/glycogen phosphorylase"/>
    <property type="match status" value="1"/>
</dbReference>
<keyword evidence="2 6" id="KW-0808">Transferase</keyword>
<organism evidence="6 7">
    <name type="scientific">Microlunatus antarcticus</name>
    <dbReference type="NCBI Taxonomy" id="53388"/>
    <lineage>
        <taxon>Bacteria</taxon>
        <taxon>Bacillati</taxon>
        <taxon>Actinomycetota</taxon>
        <taxon>Actinomycetes</taxon>
        <taxon>Propionibacteriales</taxon>
        <taxon>Propionibacteriaceae</taxon>
        <taxon>Microlunatus</taxon>
    </lineage>
</organism>
<dbReference type="Pfam" id="PF00534">
    <property type="entry name" value="Glycos_transf_1"/>
    <property type="match status" value="1"/>
</dbReference>
<feature type="region of interest" description="Disordered" evidence="3">
    <location>
        <begin position="648"/>
        <end position="671"/>
    </location>
</feature>
<dbReference type="Gene3D" id="3.40.50.2000">
    <property type="entry name" value="Glycogen Phosphorylase B"/>
    <property type="match status" value="2"/>
</dbReference>
<accession>A0A7W5P8B2</accession>
<keyword evidence="1" id="KW-0328">Glycosyltransferase</keyword>
<feature type="domain" description="Glycosyltransferase subfamily 4-like N-terminal" evidence="5">
    <location>
        <begin position="64"/>
        <end position="173"/>
    </location>
</feature>
<gene>
    <name evidence="6" type="ORF">FHX39_003329</name>
</gene>
<evidence type="ECO:0000259" key="4">
    <source>
        <dbReference type="Pfam" id="PF00534"/>
    </source>
</evidence>
<dbReference type="PANTHER" id="PTHR12526:SF572">
    <property type="entry name" value="BLL5144 PROTEIN"/>
    <property type="match status" value="1"/>
</dbReference>
<reference evidence="6 7" key="1">
    <citation type="submission" date="2020-08" db="EMBL/GenBank/DDBJ databases">
        <title>Sequencing the genomes of 1000 actinobacteria strains.</title>
        <authorList>
            <person name="Klenk H.-P."/>
        </authorList>
    </citation>
    <scope>NUCLEOTIDE SEQUENCE [LARGE SCALE GENOMIC DNA]</scope>
    <source>
        <strain evidence="6 7">DSM 11053</strain>
    </source>
</reference>
<dbReference type="InterPro" id="IPR008928">
    <property type="entry name" value="6-hairpin_glycosidase_sf"/>
</dbReference>
<comment type="caution">
    <text evidence="6">The sequence shown here is derived from an EMBL/GenBank/DDBJ whole genome shotgun (WGS) entry which is preliminary data.</text>
</comment>
<dbReference type="InterPro" id="IPR028098">
    <property type="entry name" value="Glyco_trans_4-like_N"/>
</dbReference>
<dbReference type="GO" id="GO:0005975">
    <property type="term" value="P:carbohydrate metabolic process"/>
    <property type="evidence" value="ECO:0007669"/>
    <property type="project" value="InterPro"/>
</dbReference>
<evidence type="ECO:0000256" key="2">
    <source>
        <dbReference type="ARBA" id="ARBA00022679"/>
    </source>
</evidence>
<dbReference type="PANTHER" id="PTHR12526">
    <property type="entry name" value="GLYCOSYLTRANSFERASE"/>
    <property type="match status" value="1"/>
</dbReference>
<dbReference type="EMBL" id="JACHZG010000001">
    <property type="protein sequence ID" value="MBB3328385.1"/>
    <property type="molecule type" value="Genomic_DNA"/>
</dbReference>
<evidence type="ECO:0000313" key="6">
    <source>
        <dbReference type="EMBL" id="MBB3328385.1"/>
    </source>
</evidence>
<keyword evidence="7" id="KW-1185">Reference proteome</keyword>
<feature type="compositionally biased region" description="Acidic residues" evidence="3">
    <location>
        <begin position="662"/>
        <end position="671"/>
    </location>
</feature>
<dbReference type="GO" id="GO:0016757">
    <property type="term" value="F:glycosyltransferase activity"/>
    <property type="evidence" value="ECO:0007669"/>
    <property type="project" value="UniProtKB-KW"/>
</dbReference>
<evidence type="ECO:0000256" key="1">
    <source>
        <dbReference type="ARBA" id="ARBA00022676"/>
    </source>
</evidence>
<dbReference type="RefSeq" id="WP_183340222.1">
    <property type="nucleotide sequence ID" value="NZ_JACHZG010000001.1"/>
</dbReference>
<evidence type="ECO:0000256" key="3">
    <source>
        <dbReference type="SAM" id="MobiDB-lite"/>
    </source>
</evidence>